<proteinExistence type="predicted"/>
<name>A0A8S1P3U1_9CILI</name>
<dbReference type="AlphaFoldDB" id="A0A8S1P3U1"/>
<keyword evidence="2" id="KW-1185">Reference proteome</keyword>
<comment type="caution">
    <text evidence="1">The sequence shown here is derived from an EMBL/GenBank/DDBJ whole genome shotgun (WGS) entry which is preliminary data.</text>
</comment>
<evidence type="ECO:0000313" key="1">
    <source>
        <dbReference type="EMBL" id="CAD8097697.1"/>
    </source>
</evidence>
<reference evidence="1" key="1">
    <citation type="submission" date="2021-01" db="EMBL/GenBank/DDBJ databases">
        <authorList>
            <consortium name="Genoscope - CEA"/>
            <person name="William W."/>
        </authorList>
    </citation>
    <scope>NUCLEOTIDE SEQUENCE</scope>
</reference>
<accession>A0A8S1P3U1</accession>
<organism evidence="1 2">
    <name type="scientific">Paramecium sonneborni</name>
    <dbReference type="NCBI Taxonomy" id="65129"/>
    <lineage>
        <taxon>Eukaryota</taxon>
        <taxon>Sar</taxon>
        <taxon>Alveolata</taxon>
        <taxon>Ciliophora</taxon>
        <taxon>Intramacronucleata</taxon>
        <taxon>Oligohymenophorea</taxon>
        <taxon>Peniculida</taxon>
        <taxon>Parameciidae</taxon>
        <taxon>Paramecium</taxon>
    </lineage>
</organism>
<gene>
    <name evidence="1" type="ORF">PSON_ATCC_30995.1.T0690009</name>
</gene>
<sequence>MDLNTLELCYSVQRIKFRIIVLLYCILGKQQTSNLLGQIFSQSMEFIYSKITDKNNFYLKLRSCVFSSDSTKLLLVFYLFTRYKLEIFNYSPEFSFLNKFSIGMYYQELKMNKYFCGMMDF</sequence>
<evidence type="ECO:0000313" key="2">
    <source>
        <dbReference type="Proteomes" id="UP000692954"/>
    </source>
</evidence>
<dbReference type="EMBL" id="CAJJDN010000069">
    <property type="protein sequence ID" value="CAD8097697.1"/>
    <property type="molecule type" value="Genomic_DNA"/>
</dbReference>
<protein>
    <submittedName>
        <fullName evidence="1">Uncharacterized protein</fullName>
    </submittedName>
</protein>
<dbReference type="Proteomes" id="UP000692954">
    <property type="component" value="Unassembled WGS sequence"/>
</dbReference>